<keyword evidence="3" id="KW-0808">Transferase</keyword>
<evidence type="ECO:0000256" key="1">
    <source>
        <dbReference type="SAM" id="MobiDB-lite"/>
    </source>
</evidence>
<dbReference type="Pfam" id="PF13409">
    <property type="entry name" value="GST_N_2"/>
    <property type="match status" value="1"/>
</dbReference>
<dbReference type="EMBL" id="VRMN01000008">
    <property type="protein sequence ID" value="KAA8493073.1"/>
    <property type="molecule type" value="Genomic_DNA"/>
</dbReference>
<dbReference type="InterPro" id="IPR047047">
    <property type="entry name" value="GST_Omega-like_C"/>
</dbReference>
<dbReference type="AlphaFoldDB" id="A0A5J4YQL5"/>
<dbReference type="OrthoDB" id="2309723at2759"/>
<name>A0A5J4YQL5_PORPP</name>
<feature type="domain" description="GST C-terminal" evidence="2">
    <location>
        <begin position="344"/>
        <end position="473"/>
    </location>
</feature>
<dbReference type="GO" id="GO:0005737">
    <property type="term" value="C:cytoplasm"/>
    <property type="evidence" value="ECO:0007669"/>
    <property type="project" value="TreeGrafter"/>
</dbReference>
<dbReference type="InterPro" id="IPR036249">
    <property type="entry name" value="Thioredoxin-like_sf"/>
</dbReference>
<feature type="region of interest" description="Disordered" evidence="1">
    <location>
        <begin position="327"/>
        <end position="348"/>
    </location>
</feature>
<dbReference type="PROSITE" id="PS50405">
    <property type="entry name" value="GST_CTER"/>
    <property type="match status" value="1"/>
</dbReference>
<dbReference type="InterPro" id="IPR010987">
    <property type="entry name" value="Glutathione-S-Trfase_C-like"/>
</dbReference>
<sequence>MFAFVGVGPCPQELSAGVGGLERAAAAVRTERKQRNISRCSTAGSVLCRKRGVVALFPKFRGTRVICKERSRDEISPRAEDNSARMDANLPSTSADTSSSALDEDRNVSGQNGKTGLKLPLRLGILERGAAFAALVSFARFFWKSIWLIMMNELAPSSAKGEYQRPPSAFRGRISRELGAEFPVPQAAEGTVTGRYMLYVGLSCPWCHRVLLVRALLGMEHLLDVQLLEPSPSGVWRLCNPTSDAAKENERTVRDTYRKFAPSYRGRCTAPLLVDTHTGRIVSNESADIVRMLCELQVLPQQQTAKAVLDQSIKAAPISGISIMWGNRGGGQPADPAHKDSSAGRSTDSGLDELLQRIYSDINNGVYRAGFATTQSAHEEASRSLFSALDAMEARLQATGGPFLLGTQLSEADVFLFPTVFRLDAVYATLFRCATKRICSGNDYPHLWAWARRIYQMPGVPEVSDLEGTRTAYFTSLFPLNPGMIVPVGPFPDFSLPLND</sequence>
<dbReference type="Proteomes" id="UP000324585">
    <property type="component" value="Unassembled WGS sequence"/>
</dbReference>
<reference evidence="4" key="1">
    <citation type="journal article" date="2019" name="Nat. Commun.">
        <title>Expansion of phycobilisome linker gene families in mesophilic red algae.</title>
        <authorList>
            <person name="Lee J."/>
            <person name="Kim D."/>
            <person name="Bhattacharya D."/>
            <person name="Yoon H.S."/>
        </authorList>
    </citation>
    <scope>NUCLEOTIDE SEQUENCE [LARGE SCALE GENOMIC DNA]</scope>
    <source>
        <strain evidence="4">CCMP 1328</strain>
    </source>
</reference>
<dbReference type="PANTHER" id="PTHR32419">
    <property type="entry name" value="GLUTATHIONYL-HYDROQUINONE REDUCTASE"/>
    <property type="match status" value="1"/>
</dbReference>
<dbReference type="InterPro" id="IPR036282">
    <property type="entry name" value="Glutathione-S-Trfase_C_sf"/>
</dbReference>
<gene>
    <name evidence="3" type="ORF">FVE85_9345</name>
</gene>
<dbReference type="Gene3D" id="1.20.1050.10">
    <property type="match status" value="1"/>
</dbReference>
<feature type="region of interest" description="Disordered" evidence="1">
    <location>
        <begin position="74"/>
        <end position="109"/>
    </location>
</feature>
<dbReference type="SUPFAM" id="SSF52833">
    <property type="entry name" value="Thioredoxin-like"/>
    <property type="match status" value="1"/>
</dbReference>
<keyword evidence="4" id="KW-1185">Reference proteome</keyword>
<evidence type="ECO:0000313" key="4">
    <source>
        <dbReference type="Proteomes" id="UP000324585"/>
    </source>
</evidence>
<comment type="caution">
    <text evidence="3">The sequence shown here is derived from an EMBL/GenBank/DDBJ whole genome shotgun (WGS) entry which is preliminary data.</text>
</comment>
<feature type="compositionally biased region" description="Low complexity" evidence="1">
    <location>
        <begin position="90"/>
        <end position="101"/>
    </location>
</feature>
<evidence type="ECO:0000313" key="3">
    <source>
        <dbReference type="EMBL" id="KAA8493073.1"/>
    </source>
</evidence>
<dbReference type="SUPFAM" id="SSF47616">
    <property type="entry name" value="GST C-terminal domain-like"/>
    <property type="match status" value="1"/>
</dbReference>
<dbReference type="CDD" id="cd03190">
    <property type="entry name" value="GST_C_Omega_like"/>
    <property type="match status" value="1"/>
</dbReference>
<evidence type="ECO:0000259" key="2">
    <source>
        <dbReference type="PROSITE" id="PS50405"/>
    </source>
</evidence>
<dbReference type="PANTHER" id="PTHR32419:SF6">
    <property type="entry name" value="GLUTATHIONE S-TRANSFERASE OMEGA-LIKE 1-RELATED"/>
    <property type="match status" value="1"/>
</dbReference>
<protein>
    <submittedName>
        <fullName evidence="3">Glutathione S-transferase omega-like 2</fullName>
    </submittedName>
</protein>
<dbReference type="Gene3D" id="3.40.30.10">
    <property type="entry name" value="Glutaredoxin"/>
    <property type="match status" value="1"/>
</dbReference>
<dbReference type="GO" id="GO:0004364">
    <property type="term" value="F:glutathione transferase activity"/>
    <property type="evidence" value="ECO:0007669"/>
    <property type="project" value="InterPro"/>
</dbReference>
<organism evidence="3 4">
    <name type="scientific">Porphyridium purpureum</name>
    <name type="common">Red alga</name>
    <name type="synonym">Porphyridium cruentum</name>
    <dbReference type="NCBI Taxonomy" id="35688"/>
    <lineage>
        <taxon>Eukaryota</taxon>
        <taxon>Rhodophyta</taxon>
        <taxon>Bangiophyceae</taxon>
        <taxon>Porphyridiales</taxon>
        <taxon>Porphyridiaceae</taxon>
        <taxon>Porphyridium</taxon>
    </lineage>
</organism>
<proteinExistence type="predicted"/>
<feature type="compositionally biased region" description="Basic and acidic residues" evidence="1">
    <location>
        <begin position="74"/>
        <end position="84"/>
    </location>
</feature>
<dbReference type="Pfam" id="PF13410">
    <property type="entry name" value="GST_C_2"/>
    <property type="match status" value="1"/>
</dbReference>
<accession>A0A5J4YQL5</accession>
<dbReference type="InterPro" id="IPR016639">
    <property type="entry name" value="GST_Omega/GSH"/>
</dbReference>
<dbReference type="InterPro" id="IPR004045">
    <property type="entry name" value="Glutathione_S-Trfase_N"/>
</dbReference>